<feature type="transmembrane region" description="Helical" evidence="7">
    <location>
        <begin position="241"/>
        <end position="262"/>
    </location>
</feature>
<evidence type="ECO:0000256" key="7">
    <source>
        <dbReference type="SAM" id="Phobius"/>
    </source>
</evidence>
<feature type="region of interest" description="Disordered" evidence="6">
    <location>
        <begin position="439"/>
        <end position="483"/>
    </location>
</feature>
<feature type="transmembrane region" description="Helical" evidence="7">
    <location>
        <begin position="83"/>
        <end position="103"/>
    </location>
</feature>
<gene>
    <name evidence="9" type="ORF">NI17_006850</name>
</gene>
<evidence type="ECO:0000313" key="9">
    <source>
        <dbReference type="EMBL" id="UOE21903.1"/>
    </source>
</evidence>
<organism evidence="9 10">
    <name type="scientific">Thermobifida halotolerans</name>
    <dbReference type="NCBI Taxonomy" id="483545"/>
    <lineage>
        <taxon>Bacteria</taxon>
        <taxon>Bacillati</taxon>
        <taxon>Actinomycetota</taxon>
        <taxon>Actinomycetes</taxon>
        <taxon>Streptosporangiales</taxon>
        <taxon>Nocardiopsidaceae</taxon>
        <taxon>Thermobifida</taxon>
    </lineage>
</organism>
<proteinExistence type="predicted"/>
<dbReference type="Gene3D" id="1.20.1720.10">
    <property type="entry name" value="Multidrug resistance protein D"/>
    <property type="match status" value="1"/>
</dbReference>
<feature type="transmembrane region" description="Helical" evidence="7">
    <location>
        <begin position="381"/>
        <end position="400"/>
    </location>
</feature>
<feature type="transmembrane region" description="Helical" evidence="7">
    <location>
        <begin position="412"/>
        <end position="432"/>
    </location>
</feature>
<evidence type="ECO:0000256" key="1">
    <source>
        <dbReference type="ARBA" id="ARBA00004651"/>
    </source>
</evidence>
<dbReference type="KEGG" id="thao:NI17_006850"/>
<feature type="transmembrane region" description="Helical" evidence="7">
    <location>
        <begin position="110"/>
        <end position="130"/>
    </location>
</feature>
<name>A0AA97M1B3_9ACTN</name>
<feature type="transmembrane region" description="Helical" evidence="7">
    <location>
        <begin position="142"/>
        <end position="162"/>
    </location>
</feature>
<evidence type="ECO:0000256" key="2">
    <source>
        <dbReference type="ARBA" id="ARBA00022448"/>
    </source>
</evidence>
<evidence type="ECO:0000256" key="3">
    <source>
        <dbReference type="ARBA" id="ARBA00022692"/>
    </source>
</evidence>
<sequence length="483" mass="48953">MSQNAIVPVLSEIQAATGSTASEAAWVVTGFFVSSAVLTVIAGRLGDLFGRKPVLLVSLGLFAAGGVIAAAGGSLGAVVVGRVIMGVAGGVFPLSFAILGRLLPRDRAAFGMGMVSSMLGLGGALGLPVGGLVADHFGYQGLFWGAAGMAAVALAAIALLVPGVPDRGTGRVDWVGALLLTLALSTSLLAVSRGEAWGWLSAPVLALFGSGVVGLAVLVAFERRVRDPLVNLDLMRRRNVWLAHALGFLVTCGQITAFLLVPQMVRLPAGGGAGLDAGATQAGLYLLPFSLTTLVAGALTGRAVARFGTRPPLAVGAASAVVGLAVLGFCPVGPVTVLVGAGATGIGGGTVYSVLPVLIAEAVPENEAGATNGINTIIRNIAMAIVSQVSAVVLVLWTPAGEEHPVRVAFTIDYGMSALLNLLALCLVPLVLPRQGVGGRRGRGPLPRGADRAHGRVPERGRKERPTGARPEAERPDDRRACS</sequence>
<dbReference type="InterPro" id="IPR011701">
    <property type="entry name" value="MFS"/>
</dbReference>
<dbReference type="Proteomes" id="UP000265719">
    <property type="component" value="Chromosome"/>
</dbReference>
<feature type="transmembrane region" description="Helical" evidence="7">
    <location>
        <begin position="174"/>
        <end position="191"/>
    </location>
</feature>
<dbReference type="SUPFAM" id="SSF103473">
    <property type="entry name" value="MFS general substrate transporter"/>
    <property type="match status" value="1"/>
</dbReference>
<dbReference type="GO" id="GO:0022857">
    <property type="term" value="F:transmembrane transporter activity"/>
    <property type="evidence" value="ECO:0007669"/>
    <property type="project" value="InterPro"/>
</dbReference>
<dbReference type="PROSITE" id="PS50850">
    <property type="entry name" value="MFS"/>
    <property type="match status" value="1"/>
</dbReference>
<evidence type="ECO:0000313" key="10">
    <source>
        <dbReference type="Proteomes" id="UP000265719"/>
    </source>
</evidence>
<dbReference type="EMBL" id="CP063196">
    <property type="protein sequence ID" value="UOE21903.1"/>
    <property type="molecule type" value="Genomic_DNA"/>
</dbReference>
<feature type="transmembrane region" description="Helical" evidence="7">
    <location>
        <begin position="197"/>
        <end position="221"/>
    </location>
</feature>
<feature type="compositionally biased region" description="Basic and acidic residues" evidence="6">
    <location>
        <begin position="449"/>
        <end position="483"/>
    </location>
</feature>
<dbReference type="InterPro" id="IPR036259">
    <property type="entry name" value="MFS_trans_sf"/>
</dbReference>
<keyword evidence="4 7" id="KW-1133">Transmembrane helix</keyword>
<keyword evidence="3 7" id="KW-0812">Transmembrane</keyword>
<keyword evidence="5 7" id="KW-0472">Membrane</keyword>
<protein>
    <submittedName>
        <fullName evidence="9">MFS transporter</fullName>
    </submittedName>
</protein>
<dbReference type="Pfam" id="PF07690">
    <property type="entry name" value="MFS_1"/>
    <property type="match status" value="1"/>
</dbReference>
<feature type="domain" description="Major facilitator superfamily (MFS) profile" evidence="8">
    <location>
        <begin position="1"/>
        <end position="436"/>
    </location>
</feature>
<dbReference type="GO" id="GO:0005886">
    <property type="term" value="C:plasma membrane"/>
    <property type="evidence" value="ECO:0007669"/>
    <property type="project" value="UniProtKB-SubCell"/>
</dbReference>
<dbReference type="PANTHER" id="PTHR42718">
    <property type="entry name" value="MAJOR FACILITATOR SUPERFAMILY MULTIDRUG TRANSPORTER MFSC"/>
    <property type="match status" value="1"/>
</dbReference>
<evidence type="ECO:0000256" key="4">
    <source>
        <dbReference type="ARBA" id="ARBA00022989"/>
    </source>
</evidence>
<dbReference type="InterPro" id="IPR020846">
    <property type="entry name" value="MFS_dom"/>
</dbReference>
<accession>A0AA97M1B3</accession>
<dbReference type="Gene3D" id="1.20.1250.20">
    <property type="entry name" value="MFS general substrate transporter like domains"/>
    <property type="match status" value="1"/>
</dbReference>
<keyword evidence="2" id="KW-0813">Transport</keyword>
<reference evidence="9" key="1">
    <citation type="submission" date="2020-10" db="EMBL/GenBank/DDBJ databases">
        <title>De novo genome project of the cellulose decomposer Thermobifida halotolerans type strain.</title>
        <authorList>
            <person name="Nagy I."/>
            <person name="Horvath B."/>
            <person name="Kukolya J."/>
            <person name="Nagy I."/>
            <person name="Orsini M."/>
        </authorList>
    </citation>
    <scope>NUCLEOTIDE SEQUENCE</scope>
    <source>
        <strain evidence="9">DSM 44931</strain>
    </source>
</reference>
<dbReference type="PANTHER" id="PTHR42718:SF9">
    <property type="entry name" value="MAJOR FACILITATOR SUPERFAMILY MULTIDRUG TRANSPORTER MFSC"/>
    <property type="match status" value="1"/>
</dbReference>
<evidence type="ECO:0000256" key="5">
    <source>
        <dbReference type="ARBA" id="ARBA00023136"/>
    </source>
</evidence>
<feature type="transmembrane region" description="Helical" evidence="7">
    <location>
        <begin position="54"/>
        <end position="77"/>
    </location>
</feature>
<comment type="subcellular location">
    <subcellularLocation>
        <location evidence="1">Cell membrane</location>
        <topology evidence="1">Multi-pass membrane protein</topology>
    </subcellularLocation>
</comment>
<dbReference type="AlphaFoldDB" id="A0AA97M1B3"/>
<feature type="transmembrane region" description="Helical" evidence="7">
    <location>
        <begin position="335"/>
        <end position="360"/>
    </location>
</feature>
<evidence type="ECO:0000256" key="6">
    <source>
        <dbReference type="SAM" id="MobiDB-lite"/>
    </source>
</evidence>
<feature type="transmembrane region" description="Helical" evidence="7">
    <location>
        <begin position="282"/>
        <end position="301"/>
    </location>
</feature>
<feature type="transmembrane region" description="Helical" evidence="7">
    <location>
        <begin position="313"/>
        <end position="329"/>
    </location>
</feature>
<evidence type="ECO:0000259" key="8">
    <source>
        <dbReference type="PROSITE" id="PS50850"/>
    </source>
</evidence>
<feature type="transmembrane region" description="Helical" evidence="7">
    <location>
        <begin position="24"/>
        <end position="42"/>
    </location>
</feature>
<keyword evidence="10" id="KW-1185">Reference proteome</keyword>